<feature type="transmembrane region" description="Helical" evidence="1">
    <location>
        <begin position="154"/>
        <end position="174"/>
    </location>
</feature>
<keyword evidence="3" id="KW-1185">Reference proteome</keyword>
<gene>
    <name evidence="2" type="ORF">GCM10011585_21580</name>
</gene>
<sequence>MNPEAIREQLESIVQDPAFRSSKRSIQFLRYVVEKTLSGDADQIKERTIGVEVFGRPPSYDTNEDHIVRTAASELRKRLAIYYGEEKHRSELRMSLVPGSYIPQFKLPEPAGAVAETDAGMDGVGGLATITAAELELKEPLVVSAATERSWKNWYTVSTVAVVLLVAVFGYLWFRPQSAQALFWKPVVETPGAVLLAVGDVPNGPPSSTPGETASSLPIIHKTSSTTVPFADAVTTARVLGVLQLQGKRVMIRREEASSFTDLREGPVVLIGAFNNEWSLRLTQQLRYSLALDAEKHLIYIKDAKNPSLRTWSWATDKSTDDQGAAGGPVLMDYALISRIWNSETGHVVIVVGGLYTYGTETAGEFLSDPQLMQTIAKQIPKNSHTNLQIVLGTTVTDAVAGPPKVLAVSAE</sequence>
<dbReference type="Proteomes" id="UP000647241">
    <property type="component" value="Unassembled WGS sequence"/>
</dbReference>
<accession>A0A917HGV0</accession>
<reference evidence="2" key="1">
    <citation type="journal article" date="2014" name="Int. J. Syst. Evol. Microbiol.">
        <title>Complete genome sequence of Corynebacterium casei LMG S-19264T (=DSM 44701T), isolated from a smear-ripened cheese.</title>
        <authorList>
            <consortium name="US DOE Joint Genome Institute (JGI-PGF)"/>
            <person name="Walter F."/>
            <person name="Albersmeier A."/>
            <person name="Kalinowski J."/>
            <person name="Ruckert C."/>
        </authorList>
    </citation>
    <scope>NUCLEOTIDE SEQUENCE</scope>
    <source>
        <strain evidence="2">CGMCC 1.12997</strain>
    </source>
</reference>
<protein>
    <submittedName>
        <fullName evidence="2">Uncharacterized protein</fullName>
    </submittedName>
</protein>
<proteinExistence type="predicted"/>
<reference evidence="2" key="2">
    <citation type="submission" date="2020-09" db="EMBL/GenBank/DDBJ databases">
        <authorList>
            <person name="Sun Q."/>
            <person name="Zhou Y."/>
        </authorList>
    </citation>
    <scope>NUCLEOTIDE SEQUENCE</scope>
    <source>
        <strain evidence="2">CGMCC 1.12997</strain>
    </source>
</reference>
<evidence type="ECO:0000256" key="1">
    <source>
        <dbReference type="SAM" id="Phobius"/>
    </source>
</evidence>
<keyword evidence="1" id="KW-0812">Transmembrane</keyword>
<keyword evidence="1" id="KW-0472">Membrane</keyword>
<name>A0A917HGV0_9BACT</name>
<evidence type="ECO:0000313" key="3">
    <source>
        <dbReference type="Proteomes" id="UP000647241"/>
    </source>
</evidence>
<organism evidence="2 3">
    <name type="scientific">Edaphobacter dinghuensis</name>
    <dbReference type="NCBI Taxonomy" id="1560005"/>
    <lineage>
        <taxon>Bacteria</taxon>
        <taxon>Pseudomonadati</taxon>
        <taxon>Acidobacteriota</taxon>
        <taxon>Terriglobia</taxon>
        <taxon>Terriglobales</taxon>
        <taxon>Acidobacteriaceae</taxon>
        <taxon>Edaphobacter</taxon>
    </lineage>
</organism>
<dbReference type="EMBL" id="BMGT01000002">
    <property type="protein sequence ID" value="GGG78081.1"/>
    <property type="molecule type" value="Genomic_DNA"/>
</dbReference>
<dbReference type="AlphaFoldDB" id="A0A917HGV0"/>
<evidence type="ECO:0000313" key="2">
    <source>
        <dbReference type="EMBL" id="GGG78081.1"/>
    </source>
</evidence>
<comment type="caution">
    <text evidence="2">The sequence shown here is derived from an EMBL/GenBank/DDBJ whole genome shotgun (WGS) entry which is preliminary data.</text>
</comment>
<keyword evidence="1" id="KW-1133">Transmembrane helix</keyword>
<dbReference type="RefSeq" id="WP_263369123.1">
    <property type="nucleotide sequence ID" value="NZ_JAGSYJ010000002.1"/>
</dbReference>